<evidence type="ECO:0000313" key="2">
    <source>
        <dbReference type="EMBL" id="KAG0147830.1"/>
    </source>
</evidence>
<dbReference type="Proteomes" id="UP000886653">
    <property type="component" value="Unassembled WGS sequence"/>
</dbReference>
<comment type="caution">
    <text evidence="2">The sequence shown here is derived from an EMBL/GenBank/DDBJ whole genome shotgun (WGS) entry which is preliminary data.</text>
</comment>
<organism evidence="2 3">
    <name type="scientific">Cronartium quercuum f. sp. fusiforme G11</name>
    <dbReference type="NCBI Taxonomy" id="708437"/>
    <lineage>
        <taxon>Eukaryota</taxon>
        <taxon>Fungi</taxon>
        <taxon>Dikarya</taxon>
        <taxon>Basidiomycota</taxon>
        <taxon>Pucciniomycotina</taxon>
        <taxon>Pucciniomycetes</taxon>
        <taxon>Pucciniales</taxon>
        <taxon>Coleosporiaceae</taxon>
        <taxon>Cronartium</taxon>
    </lineage>
</organism>
<dbReference type="EMBL" id="MU167243">
    <property type="protein sequence ID" value="KAG0147830.1"/>
    <property type="molecule type" value="Genomic_DNA"/>
</dbReference>
<reference evidence="2" key="1">
    <citation type="submission" date="2013-11" db="EMBL/GenBank/DDBJ databases">
        <title>Genome sequence of the fusiform rust pathogen reveals effectors for host alternation and coevolution with pine.</title>
        <authorList>
            <consortium name="DOE Joint Genome Institute"/>
            <person name="Smith K."/>
            <person name="Pendleton A."/>
            <person name="Kubisiak T."/>
            <person name="Anderson C."/>
            <person name="Salamov A."/>
            <person name="Aerts A."/>
            <person name="Riley R."/>
            <person name="Clum A."/>
            <person name="Lindquist E."/>
            <person name="Ence D."/>
            <person name="Campbell M."/>
            <person name="Kronenberg Z."/>
            <person name="Feau N."/>
            <person name="Dhillon B."/>
            <person name="Hamelin R."/>
            <person name="Burleigh J."/>
            <person name="Smith J."/>
            <person name="Yandell M."/>
            <person name="Nelson C."/>
            <person name="Grigoriev I."/>
            <person name="Davis J."/>
        </authorList>
    </citation>
    <scope>NUCLEOTIDE SEQUENCE</scope>
    <source>
        <strain evidence="2">G11</strain>
    </source>
</reference>
<accession>A0A9P6NQR8</accession>
<gene>
    <name evidence="2" type="ORF">CROQUDRAFT_696487</name>
</gene>
<sequence>MTSGKRFKVLTGNNQKSVEYMNSSEAIHRSCKIQKNLCSNFANGPQGKTSRLTVQDCEVQVIACEACNKNDTSKCNPSTNHNNNNKTEKLVSLLSSPPPNFQSENPLDERNKDKDKKDKDKKDKDKKDKDKKDKEKKKQDKKDKDKKEKDKNEKDKKDDGKKDKAGAGGTCPIPVIEKATSEEKTMPGDLQKVI</sequence>
<evidence type="ECO:0000256" key="1">
    <source>
        <dbReference type="SAM" id="MobiDB-lite"/>
    </source>
</evidence>
<dbReference type="AlphaFoldDB" id="A0A9P6NQR8"/>
<feature type="compositionally biased region" description="Basic and acidic residues" evidence="1">
    <location>
        <begin position="107"/>
        <end position="165"/>
    </location>
</feature>
<feature type="region of interest" description="Disordered" evidence="1">
    <location>
        <begin position="91"/>
        <end position="194"/>
    </location>
</feature>
<protein>
    <submittedName>
        <fullName evidence="2">Uncharacterized protein</fullName>
    </submittedName>
</protein>
<evidence type="ECO:0000313" key="3">
    <source>
        <dbReference type="Proteomes" id="UP000886653"/>
    </source>
</evidence>
<dbReference type="OrthoDB" id="2153847at2759"/>
<keyword evidence="3" id="KW-1185">Reference proteome</keyword>
<proteinExistence type="predicted"/>
<name>A0A9P6NQR8_9BASI</name>